<evidence type="ECO:0000313" key="4">
    <source>
        <dbReference type="Proteomes" id="UP000614915"/>
    </source>
</evidence>
<feature type="compositionally biased region" description="Basic and acidic residues" evidence="1">
    <location>
        <begin position="209"/>
        <end position="218"/>
    </location>
</feature>
<dbReference type="Proteomes" id="UP000614915">
    <property type="component" value="Unassembled WGS sequence"/>
</dbReference>
<dbReference type="EMBL" id="JADOTX010000001">
    <property type="protein sequence ID" value="MBG6068385.1"/>
    <property type="molecule type" value="Genomic_DNA"/>
</dbReference>
<reference evidence="3 4" key="1">
    <citation type="submission" date="2020-11" db="EMBL/GenBank/DDBJ databases">
        <title>Sequencing the genomes of 1000 actinobacteria strains.</title>
        <authorList>
            <person name="Klenk H.-P."/>
        </authorList>
    </citation>
    <scope>NUCLEOTIDE SEQUENCE [LARGE SCALE GENOMIC DNA]</scope>
    <source>
        <strain evidence="3 4">DSM 101692</strain>
    </source>
</reference>
<proteinExistence type="predicted"/>
<keyword evidence="2" id="KW-1133">Transmembrane helix</keyword>
<evidence type="ECO:0000256" key="2">
    <source>
        <dbReference type="SAM" id="Phobius"/>
    </source>
</evidence>
<gene>
    <name evidence="3" type="ORF">IW248_004672</name>
</gene>
<accession>A0ABS0JNI8</accession>
<dbReference type="PANTHER" id="PTHR35007">
    <property type="entry name" value="INTEGRAL MEMBRANE PROTEIN-RELATED"/>
    <property type="match status" value="1"/>
</dbReference>
<keyword evidence="2" id="KW-0472">Membrane</keyword>
<feature type="region of interest" description="Disordered" evidence="1">
    <location>
        <begin position="171"/>
        <end position="232"/>
    </location>
</feature>
<feature type="compositionally biased region" description="Low complexity" evidence="1">
    <location>
        <begin position="192"/>
        <end position="208"/>
    </location>
</feature>
<comment type="caution">
    <text evidence="3">The sequence shown here is derived from an EMBL/GenBank/DDBJ whole genome shotgun (WGS) entry which is preliminary data.</text>
</comment>
<dbReference type="PANTHER" id="PTHR35007:SF4">
    <property type="entry name" value="CONSERVED TRANSMEMBRANE PROTEIN-RELATED"/>
    <property type="match status" value="1"/>
</dbReference>
<feature type="transmembrane region" description="Helical" evidence="2">
    <location>
        <begin position="373"/>
        <end position="391"/>
    </location>
</feature>
<organism evidence="3 4">
    <name type="scientific">Micromonospora ureilytica</name>
    <dbReference type="NCBI Taxonomy" id="709868"/>
    <lineage>
        <taxon>Bacteria</taxon>
        <taxon>Bacillati</taxon>
        <taxon>Actinomycetota</taxon>
        <taxon>Actinomycetes</taxon>
        <taxon>Micromonosporales</taxon>
        <taxon>Micromonosporaceae</taxon>
        <taxon>Micromonospora</taxon>
    </lineage>
</organism>
<evidence type="ECO:0000313" key="3">
    <source>
        <dbReference type="EMBL" id="MBG6068385.1"/>
    </source>
</evidence>
<feature type="region of interest" description="Disordered" evidence="1">
    <location>
        <begin position="58"/>
        <end position="140"/>
    </location>
</feature>
<protein>
    <submittedName>
        <fullName evidence="3">Flp pilus assembly protein TadB</fullName>
    </submittedName>
</protein>
<keyword evidence="4" id="KW-1185">Reference proteome</keyword>
<dbReference type="RefSeq" id="WP_307788168.1">
    <property type="nucleotide sequence ID" value="NZ_JADOTX010000001.1"/>
</dbReference>
<feature type="transmembrane region" description="Helical" evidence="2">
    <location>
        <begin position="241"/>
        <end position="274"/>
    </location>
</feature>
<feature type="transmembrane region" description="Helical" evidence="2">
    <location>
        <begin position="397"/>
        <end position="422"/>
    </location>
</feature>
<sequence length="433" mass="43995">MTGATMLVAALLLVAAVLVAWPVRSIRARRRRVLTPGRRRGGVDPDDALVQWIRELGRTPDGTVDGTGAAPTSGHPVGIAYEPGATAGSSGRQTALGWPDRDVTRSPRWPRTAGGSTRPEGPTRPPARRDLRRPTGAARPEEATTMLDAEQCPGASAATITIGVSGVDVGGRHDVSDTATADGHGDPETGSRGDATAAAAAPDGYAITDSHDPRRVGPTDRTPGTPPPVRISRSTTRVLPLVGLLGGGVGAVVGGPVAAVAMAGYGTLAVRAVLRWRVNRSAERDRRRGLDQLCGLAADLRAGLPVPHALDVADVEHSGAGRLGQLTSAAVRLADRTGAPLAELVERIEADARATDRGLAAAAAQAAGARATAWLLAALPMGGIGLGYGIGVDPVAVLLHSTVGGACAVVAVALQIVGLLWAERLGATPGRAG</sequence>
<keyword evidence="2" id="KW-0812">Transmembrane</keyword>
<name>A0ABS0JNI8_9ACTN</name>
<evidence type="ECO:0000256" key="1">
    <source>
        <dbReference type="SAM" id="MobiDB-lite"/>
    </source>
</evidence>